<evidence type="ECO:0000256" key="2">
    <source>
        <dbReference type="ARBA" id="ARBA00022737"/>
    </source>
</evidence>
<evidence type="ECO:0000256" key="1">
    <source>
        <dbReference type="ARBA" id="ARBA00009648"/>
    </source>
</evidence>
<protein>
    <recommendedName>
        <fullName evidence="4">peptidylprolyl isomerase</fullName>
        <ecNumber evidence="4">5.2.1.8</ecNumber>
    </recommendedName>
</protein>
<dbReference type="InterPro" id="IPR019734">
    <property type="entry name" value="TPR_rpt"/>
</dbReference>
<dbReference type="AlphaFoldDB" id="A0A6F9DDN7"/>
<reference evidence="6" key="1">
    <citation type="submission" date="2020-04" db="EMBL/GenBank/DDBJ databases">
        <authorList>
            <person name="Neveu A P."/>
        </authorList>
    </citation>
    <scope>NUCLEOTIDE SEQUENCE</scope>
    <source>
        <tissue evidence="6">Whole embryo</tissue>
    </source>
</reference>
<keyword evidence="4" id="KW-0697">Rotamase</keyword>
<evidence type="ECO:0000259" key="5">
    <source>
        <dbReference type="PROSITE" id="PS50059"/>
    </source>
</evidence>
<dbReference type="SUPFAM" id="SSF48452">
    <property type="entry name" value="TPR-like"/>
    <property type="match status" value="1"/>
</dbReference>
<dbReference type="PANTHER" id="PTHR46674">
    <property type="entry name" value="INACTIVE PEPTIDYL-PROLYL CIS-TRANS ISOMERASE FKBP6"/>
    <property type="match status" value="1"/>
</dbReference>
<dbReference type="Gene3D" id="3.10.50.40">
    <property type="match status" value="1"/>
</dbReference>
<dbReference type="SMART" id="SM00028">
    <property type="entry name" value="TPR"/>
    <property type="match status" value="3"/>
</dbReference>
<comment type="catalytic activity">
    <reaction evidence="4">
        <text>[protein]-peptidylproline (omega=180) = [protein]-peptidylproline (omega=0)</text>
        <dbReference type="Rhea" id="RHEA:16237"/>
        <dbReference type="Rhea" id="RHEA-COMP:10747"/>
        <dbReference type="Rhea" id="RHEA-COMP:10748"/>
        <dbReference type="ChEBI" id="CHEBI:83833"/>
        <dbReference type="ChEBI" id="CHEBI:83834"/>
        <dbReference type="EC" id="5.2.1.8"/>
    </reaction>
</comment>
<dbReference type="GO" id="GO:0051879">
    <property type="term" value="F:Hsp90 protein binding"/>
    <property type="evidence" value="ECO:0007669"/>
    <property type="project" value="TreeGrafter"/>
</dbReference>
<dbReference type="PANTHER" id="PTHR46674:SF1">
    <property type="entry name" value="INACTIVE PEPTIDYL-PROLYL CIS-TRANS ISOMERASE FKBP6"/>
    <property type="match status" value="1"/>
</dbReference>
<evidence type="ECO:0000256" key="3">
    <source>
        <dbReference type="ARBA" id="ARBA00022803"/>
    </source>
</evidence>
<sequence>MNCCKLLSHATGSTFPLKEGINIEELRKANGQEFELSLDDLDESLGTSKQYFDDVSKFSFLLDDGLDEGADDLEDVSWFKRILASMVNVTDDGGVKKSIKKEGVGMVVTNGARVSAHYSGYLEDLDEPFDSSQLRNRTLQINLGNGEVIPGLDIGISTMRKHEIARFYIEPAYAYGLLGCPPRIPPKTPIVFEVELISFTDNTLLDNFDEMSREEKQNLSFERVLAVIKEIKIEGNQLFAQQNYLKAIKRYMRIINILETVNMANREQEEECLKFCQKAYLNMALCNLKLGNFGKAMSAGKKVLDWHKENPKALYICGKSLRHMGEFAKSRSFLLRAHKHAPTSKDVVSELKILDQFQVKFSAIERQMCEKMFLPKKAQPMA</sequence>
<evidence type="ECO:0000313" key="6">
    <source>
        <dbReference type="EMBL" id="CAB3246474.1"/>
    </source>
</evidence>
<dbReference type="InterPro" id="IPR042282">
    <property type="entry name" value="FKBP6/shu"/>
</dbReference>
<dbReference type="Pfam" id="PF00254">
    <property type="entry name" value="FKBP_C"/>
    <property type="match status" value="1"/>
</dbReference>
<dbReference type="InterPro" id="IPR011990">
    <property type="entry name" value="TPR-like_helical_dom_sf"/>
</dbReference>
<dbReference type="GO" id="GO:0007283">
    <property type="term" value="P:spermatogenesis"/>
    <property type="evidence" value="ECO:0007669"/>
    <property type="project" value="TreeGrafter"/>
</dbReference>
<dbReference type="Gene3D" id="1.25.40.10">
    <property type="entry name" value="Tetratricopeptide repeat domain"/>
    <property type="match status" value="1"/>
</dbReference>
<organism evidence="6">
    <name type="scientific">Phallusia mammillata</name>
    <dbReference type="NCBI Taxonomy" id="59560"/>
    <lineage>
        <taxon>Eukaryota</taxon>
        <taxon>Metazoa</taxon>
        <taxon>Chordata</taxon>
        <taxon>Tunicata</taxon>
        <taxon>Ascidiacea</taxon>
        <taxon>Phlebobranchia</taxon>
        <taxon>Ascidiidae</taxon>
        <taxon>Phallusia</taxon>
    </lineage>
</organism>
<keyword evidence="3" id="KW-0802">TPR repeat</keyword>
<name>A0A6F9DDN7_9ASCI</name>
<dbReference type="EMBL" id="LR785201">
    <property type="protein sequence ID" value="CAB3246474.1"/>
    <property type="molecule type" value="mRNA"/>
</dbReference>
<gene>
    <name evidence="6" type="primary">Fkbp6</name>
</gene>
<feature type="domain" description="PPIase FKBP-type" evidence="5">
    <location>
        <begin position="111"/>
        <end position="200"/>
    </location>
</feature>
<dbReference type="PROSITE" id="PS50059">
    <property type="entry name" value="FKBP_PPIASE"/>
    <property type="match status" value="1"/>
</dbReference>
<proteinExistence type="evidence at transcript level"/>
<evidence type="ECO:0000256" key="4">
    <source>
        <dbReference type="PROSITE-ProRule" id="PRU00277"/>
    </source>
</evidence>
<dbReference type="InterPro" id="IPR046357">
    <property type="entry name" value="PPIase_dom_sf"/>
</dbReference>
<comment type="similarity">
    <text evidence="1">Belongs to the FKBP6 family.</text>
</comment>
<keyword evidence="2" id="KW-0677">Repeat</keyword>
<dbReference type="GO" id="GO:0003755">
    <property type="term" value="F:peptidyl-prolyl cis-trans isomerase activity"/>
    <property type="evidence" value="ECO:0007669"/>
    <property type="project" value="UniProtKB-KW"/>
</dbReference>
<keyword evidence="4 6" id="KW-0413">Isomerase</keyword>
<dbReference type="GO" id="GO:0034587">
    <property type="term" value="P:piRNA processing"/>
    <property type="evidence" value="ECO:0007669"/>
    <property type="project" value="TreeGrafter"/>
</dbReference>
<dbReference type="InterPro" id="IPR001179">
    <property type="entry name" value="PPIase_FKBP_dom"/>
</dbReference>
<accession>A0A6F9DDN7</accession>
<dbReference type="SUPFAM" id="SSF54534">
    <property type="entry name" value="FKBP-like"/>
    <property type="match status" value="1"/>
</dbReference>
<dbReference type="GO" id="GO:0005737">
    <property type="term" value="C:cytoplasm"/>
    <property type="evidence" value="ECO:0007669"/>
    <property type="project" value="TreeGrafter"/>
</dbReference>
<dbReference type="EC" id="5.2.1.8" evidence="4"/>